<evidence type="ECO:0000313" key="2">
    <source>
        <dbReference type="EMBL" id="EPE07107.1"/>
    </source>
</evidence>
<organism evidence="2 3">
    <name type="scientific">Ophiostoma piceae (strain UAMH 11346)</name>
    <name type="common">Sap stain fungus</name>
    <dbReference type="NCBI Taxonomy" id="1262450"/>
    <lineage>
        <taxon>Eukaryota</taxon>
        <taxon>Fungi</taxon>
        <taxon>Dikarya</taxon>
        <taxon>Ascomycota</taxon>
        <taxon>Pezizomycotina</taxon>
        <taxon>Sordariomycetes</taxon>
        <taxon>Sordariomycetidae</taxon>
        <taxon>Ophiostomatales</taxon>
        <taxon>Ophiostomataceae</taxon>
        <taxon>Ophiostoma</taxon>
    </lineage>
</organism>
<evidence type="ECO:0000313" key="3">
    <source>
        <dbReference type="Proteomes" id="UP000016923"/>
    </source>
</evidence>
<accession>S3C2V6</accession>
<dbReference type="Pfam" id="PF00023">
    <property type="entry name" value="Ank"/>
    <property type="match status" value="1"/>
</dbReference>
<reference evidence="2 3" key="1">
    <citation type="journal article" date="2013" name="BMC Genomics">
        <title>The genome and transcriptome of the pine saprophyte Ophiostoma piceae, and a comparison with the bark beetle-associated pine pathogen Grosmannia clavigera.</title>
        <authorList>
            <person name="Haridas S."/>
            <person name="Wang Y."/>
            <person name="Lim L."/>
            <person name="Massoumi Alamouti S."/>
            <person name="Jackman S."/>
            <person name="Docking R."/>
            <person name="Robertson G."/>
            <person name="Birol I."/>
            <person name="Bohlmann J."/>
            <person name="Breuil C."/>
        </authorList>
    </citation>
    <scope>NUCLEOTIDE SEQUENCE [LARGE SCALE GENOMIC DNA]</scope>
    <source>
        <strain evidence="2 3">UAMH 11346</strain>
    </source>
</reference>
<gene>
    <name evidence="2" type="ORF">F503_07758</name>
</gene>
<dbReference type="EMBL" id="KE148151">
    <property type="protein sequence ID" value="EPE07107.1"/>
    <property type="molecule type" value="Genomic_DNA"/>
</dbReference>
<feature type="region of interest" description="Disordered" evidence="1">
    <location>
        <begin position="134"/>
        <end position="159"/>
    </location>
</feature>
<keyword evidence="3" id="KW-1185">Reference proteome</keyword>
<dbReference type="SMART" id="SM00248">
    <property type="entry name" value="ANK"/>
    <property type="match status" value="1"/>
</dbReference>
<dbReference type="SUPFAM" id="SSF48403">
    <property type="entry name" value="Ankyrin repeat"/>
    <property type="match status" value="1"/>
</dbReference>
<evidence type="ECO:0000256" key="1">
    <source>
        <dbReference type="SAM" id="MobiDB-lite"/>
    </source>
</evidence>
<evidence type="ECO:0008006" key="4">
    <source>
        <dbReference type="Google" id="ProtNLM"/>
    </source>
</evidence>
<name>S3C2V6_OPHP1</name>
<dbReference type="Gene3D" id="1.25.40.20">
    <property type="entry name" value="Ankyrin repeat-containing domain"/>
    <property type="match status" value="1"/>
</dbReference>
<sequence length="159" mass="17966">MCNIHTLNHNGHSLLHYAVQYDQVGSTEMARLLLDRRDQDPNVTVPYSSRSDEEGLTPLCFALHNPKTRKDFPDAAWFVNVDPDAVNLLGETPLDTQKNTARKNPHLKNNASFPFLLDEIRDLRSLRQATSTETVEDVWSDVGDGSDEDENFEDAVEVL</sequence>
<dbReference type="Proteomes" id="UP000016923">
    <property type="component" value="Unassembled WGS sequence"/>
</dbReference>
<dbReference type="VEuPathDB" id="FungiDB:F503_07758"/>
<dbReference type="InterPro" id="IPR002110">
    <property type="entry name" value="Ankyrin_rpt"/>
</dbReference>
<proteinExistence type="predicted"/>
<dbReference type="InterPro" id="IPR036770">
    <property type="entry name" value="Ankyrin_rpt-contain_sf"/>
</dbReference>
<protein>
    <recommendedName>
        <fullName evidence="4">Ankyrin repeat protein</fullName>
    </recommendedName>
</protein>
<dbReference type="HOGENOM" id="CLU_1661314_0_0_1"/>
<dbReference type="AlphaFoldDB" id="S3C2V6"/>